<evidence type="ECO:0000256" key="5">
    <source>
        <dbReference type="ARBA" id="ARBA00022801"/>
    </source>
</evidence>
<keyword evidence="7 9" id="KW-0460">Magnesium</keyword>
<feature type="binding site" evidence="9">
    <location>
        <position position="194"/>
    </location>
    <ligand>
        <name>Mg(2+)</name>
        <dbReference type="ChEBI" id="CHEBI:18420"/>
    </ligand>
</feature>
<evidence type="ECO:0000256" key="3">
    <source>
        <dbReference type="ARBA" id="ARBA00022553"/>
    </source>
</evidence>
<dbReference type="PROSITE" id="PS00123">
    <property type="entry name" value="ALKALINE_PHOSPHATASE"/>
    <property type="match status" value="1"/>
</dbReference>
<dbReference type="PANTHER" id="PTHR11596">
    <property type="entry name" value="ALKALINE PHOSPHATASE"/>
    <property type="match status" value="1"/>
</dbReference>
<feature type="binding site" evidence="9">
    <location>
        <position position="95"/>
    </location>
    <ligand>
        <name>Zn(2+)</name>
        <dbReference type="ChEBI" id="CHEBI:29105"/>
        <label>2</label>
    </ligand>
</feature>
<feature type="active site" description="Phosphoserine intermediate" evidence="8">
    <location>
        <position position="143"/>
    </location>
</feature>
<dbReference type="Pfam" id="PF00245">
    <property type="entry name" value="Alk_phosphatase"/>
    <property type="match status" value="1"/>
</dbReference>
<feature type="binding site" evidence="9">
    <location>
        <position position="346"/>
    </location>
    <ligand>
        <name>Zn(2+)</name>
        <dbReference type="ChEBI" id="CHEBI:29105"/>
        <label>2</label>
    </ligand>
</feature>
<evidence type="ECO:0000313" key="15">
    <source>
        <dbReference type="Proteomes" id="UP000799428"/>
    </source>
</evidence>
<evidence type="ECO:0000256" key="4">
    <source>
        <dbReference type="ARBA" id="ARBA00022723"/>
    </source>
</evidence>
<dbReference type="SUPFAM" id="SSF53649">
    <property type="entry name" value="Alkaline phosphatase-like"/>
    <property type="match status" value="1"/>
</dbReference>
<evidence type="ECO:0000256" key="9">
    <source>
        <dbReference type="PIRSR" id="PIRSR601952-2"/>
    </source>
</evidence>
<keyword evidence="15" id="KW-1185">Reference proteome</keyword>
<evidence type="ECO:0000256" key="13">
    <source>
        <dbReference type="SAM" id="Phobius"/>
    </source>
</evidence>
<feature type="region of interest" description="Disordered" evidence="12">
    <location>
        <begin position="1"/>
        <end position="21"/>
    </location>
</feature>
<feature type="binding site" evidence="9">
    <location>
        <position position="95"/>
    </location>
    <ligand>
        <name>Mg(2+)</name>
        <dbReference type="ChEBI" id="CHEBI:18420"/>
    </ligand>
</feature>
<proteinExistence type="inferred from homology"/>
<evidence type="ECO:0000256" key="8">
    <source>
        <dbReference type="PIRSR" id="PIRSR601952-1"/>
    </source>
</evidence>
<evidence type="ECO:0000313" key="14">
    <source>
        <dbReference type="EMBL" id="KAF2711850.1"/>
    </source>
</evidence>
<feature type="binding site" evidence="9">
    <location>
        <position position="385"/>
    </location>
    <ligand>
        <name>Zn(2+)</name>
        <dbReference type="ChEBI" id="CHEBI:29105"/>
        <label>2</label>
    </ligand>
</feature>
<comment type="similarity">
    <text evidence="1 10">Belongs to the alkaline phosphatase family.</text>
</comment>
<dbReference type="Proteomes" id="UP000799428">
    <property type="component" value="Unassembled WGS sequence"/>
</dbReference>
<feature type="transmembrane region" description="Helical" evidence="13">
    <location>
        <begin position="50"/>
        <end position="70"/>
    </location>
</feature>
<dbReference type="PRINTS" id="PR00113">
    <property type="entry name" value="ALKPHPHTASE"/>
</dbReference>
<reference evidence="14" key="1">
    <citation type="journal article" date="2020" name="Stud. Mycol.">
        <title>101 Dothideomycetes genomes: a test case for predicting lifestyles and emergence of pathogens.</title>
        <authorList>
            <person name="Haridas S."/>
            <person name="Albert R."/>
            <person name="Binder M."/>
            <person name="Bloem J."/>
            <person name="Labutti K."/>
            <person name="Salamov A."/>
            <person name="Andreopoulos B."/>
            <person name="Baker S."/>
            <person name="Barry K."/>
            <person name="Bills G."/>
            <person name="Bluhm B."/>
            <person name="Cannon C."/>
            <person name="Castanera R."/>
            <person name="Culley D."/>
            <person name="Daum C."/>
            <person name="Ezra D."/>
            <person name="Gonzalez J."/>
            <person name="Henrissat B."/>
            <person name="Kuo A."/>
            <person name="Liang C."/>
            <person name="Lipzen A."/>
            <person name="Lutzoni F."/>
            <person name="Magnuson J."/>
            <person name="Mondo S."/>
            <person name="Nolan M."/>
            <person name="Ohm R."/>
            <person name="Pangilinan J."/>
            <person name="Park H.-J."/>
            <person name="Ramirez L."/>
            <person name="Alfaro M."/>
            <person name="Sun H."/>
            <person name="Tritt A."/>
            <person name="Yoshinaga Y."/>
            <person name="Zwiers L.-H."/>
            <person name="Turgeon B."/>
            <person name="Goodwin S."/>
            <person name="Spatafora J."/>
            <person name="Crous P."/>
            <person name="Grigoriev I."/>
        </authorList>
    </citation>
    <scope>NUCLEOTIDE SEQUENCE</scope>
    <source>
        <strain evidence="14">CBS 279.74</strain>
    </source>
</reference>
<dbReference type="FunFam" id="3.40.720.10:FF:000063">
    <property type="entry name" value="Alkaline phosphatase"/>
    <property type="match status" value="1"/>
</dbReference>
<sequence length="595" mass="65051">MAGGEPLLFNHRPSSEHSNDRDIAEEDALLTGQPTARRTTSRPWAFWREIGLFVWAVIATALVVVLSVVYQRAQDPKPSQSHPSGKRNLIFMVSDGMGPTSLSLTRSFMQFQNGAPYSEQLVIDQHMIGQSRTRSSSSLVTDSAAGATAFSCAMKSYNGAISMDPEHNPCGTVLEAAKKAGYMTGLVVTTRITDATPACFAAHVNQRQEEDRIAEQMIGNYPLGRVVDLMFGGGRCHFLPNTTDDSCRADNKDIVAMAKKNGFNYVSNRKQFDDLKGGKNLEFPMLGLFAETDIPYEIDRRNENDIYPSLHEMAEAALTALSAATKDSEKGFFIMIEGSRIDHAGHHNDPAAQVHEVLAYDKAFTSVLDFLKKDPTAGIMVSTSDHETGGLATARQLHASYPEYLWFPGPLANASHSAERLAVEYQEYTLDGHSDEETLQFVKNSIVNGLGIHDATDEEHKTLLADPALSLYAYAEMISRRSQTGWATHGHSAADVNIYSSDPVAAKALVGNHENTEVGDFLREYLGVDVAAVTKELREKGTGLMVTDAEGKKVSWTGEIAEEGVRLDGQNHLASYGGDHKKRHAQHGRACDCGH</sequence>
<keyword evidence="6 9" id="KW-0862">Zinc</keyword>
<dbReference type="PANTHER" id="PTHR11596:SF5">
    <property type="entry name" value="ALKALINE PHOSPHATASE"/>
    <property type="match status" value="1"/>
</dbReference>
<evidence type="ECO:0000256" key="11">
    <source>
        <dbReference type="RuleBase" id="RU003947"/>
    </source>
</evidence>
<keyword evidence="13" id="KW-0812">Transmembrane</keyword>
<dbReference type="Gene3D" id="1.10.60.40">
    <property type="match status" value="1"/>
</dbReference>
<comment type="cofactor">
    <cofactor evidence="9">
        <name>Zn(2+)</name>
        <dbReference type="ChEBI" id="CHEBI:29105"/>
    </cofactor>
    <text evidence="9">Binds 2 Zn(2+) ions.</text>
</comment>
<organism evidence="14 15">
    <name type="scientific">Pleomassaria siparia CBS 279.74</name>
    <dbReference type="NCBI Taxonomy" id="1314801"/>
    <lineage>
        <taxon>Eukaryota</taxon>
        <taxon>Fungi</taxon>
        <taxon>Dikarya</taxon>
        <taxon>Ascomycota</taxon>
        <taxon>Pezizomycotina</taxon>
        <taxon>Dothideomycetes</taxon>
        <taxon>Pleosporomycetidae</taxon>
        <taxon>Pleosporales</taxon>
        <taxon>Pleomassariaceae</taxon>
        <taxon>Pleomassaria</taxon>
    </lineage>
</organism>
<dbReference type="OrthoDB" id="7392499at2759"/>
<evidence type="ECO:0000256" key="1">
    <source>
        <dbReference type="ARBA" id="ARBA00005984"/>
    </source>
</evidence>
<keyword evidence="4 9" id="KW-0479">Metal-binding</keyword>
<feature type="binding site" evidence="9">
    <location>
        <position position="386"/>
    </location>
    <ligand>
        <name>Zn(2+)</name>
        <dbReference type="ChEBI" id="CHEBI:29105"/>
        <label>2</label>
    </ligand>
</feature>
<dbReference type="AlphaFoldDB" id="A0A6G1KGE6"/>
<dbReference type="GO" id="GO:0000329">
    <property type="term" value="C:fungal-type vacuole membrane"/>
    <property type="evidence" value="ECO:0007669"/>
    <property type="project" value="TreeGrafter"/>
</dbReference>
<feature type="binding site" evidence="9">
    <location>
        <position position="342"/>
    </location>
    <ligand>
        <name>Zn(2+)</name>
        <dbReference type="ChEBI" id="CHEBI:29105"/>
        <label>2</label>
    </ligand>
</feature>
<dbReference type="InterPro" id="IPR018299">
    <property type="entry name" value="Alkaline_phosphatase_AS"/>
</dbReference>
<keyword evidence="13" id="KW-0472">Membrane</keyword>
<evidence type="ECO:0000256" key="6">
    <source>
        <dbReference type="ARBA" id="ARBA00022833"/>
    </source>
</evidence>
<feature type="binding site" evidence="9">
    <location>
        <position position="196"/>
    </location>
    <ligand>
        <name>Mg(2+)</name>
        <dbReference type="ChEBI" id="CHEBI:18420"/>
    </ligand>
</feature>
<feature type="region of interest" description="Disordered" evidence="12">
    <location>
        <begin position="576"/>
        <end position="595"/>
    </location>
</feature>
<dbReference type="EC" id="3.1.3.1" evidence="2 11"/>
<protein>
    <recommendedName>
        <fullName evidence="2 11">Alkaline phosphatase</fullName>
        <ecNumber evidence="2 11">3.1.3.1</ecNumber>
    </recommendedName>
</protein>
<evidence type="ECO:0000256" key="7">
    <source>
        <dbReference type="ARBA" id="ARBA00022842"/>
    </source>
</evidence>
<dbReference type="GO" id="GO:0046872">
    <property type="term" value="F:metal ion binding"/>
    <property type="evidence" value="ECO:0007669"/>
    <property type="project" value="UniProtKB-KW"/>
</dbReference>
<keyword evidence="5 11" id="KW-0378">Hydrolase</keyword>
<dbReference type="GO" id="GO:0004035">
    <property type="term" value="F:alkaline phosphatase activity"/>
    <property type="evidence" value="ECO:0007669"/>
    <property type="project" value="UniProtKB-EC"/>
</dbReference>
<dbReference type="CDD" id="cd16012">
    <property type="entry name" value="ALP"/>
    <property type="match status" value="1"/>
</dbReference>
<dbReference type="InterPro" id="IPR001952">
    <property type="entry name" value="Alkaline_phosphatase"/>
</dbReference>
<dbReference type="InterPro" id="IPR017850">
    <property type="entry name" value="Alkaline_phosphatase_core_sf"/>
</dbReference>
<comment type="catalytic activity">
    <reaction evidence="11">
        <text>a phosphate monoester + H2O = an alcohol + phosphate</text>
        <dbReference type="Rhea" id="RHEA:15017"/>
        <dbReference type="ChEBI" id="CHEBI:15377"/>
        <dbReference type="ChEBI" id="CHEBI:30879"/>
        <dbReference type="ChEBI" id="CHEBI:43474"/>
        <dbReference type="ChEBI" id="CHEBI:67140"/>
        <dbReference type="EC" id="3.1.3.1"/>
    </reaction>
</comment>
<dbReference type="EMBL" id="MU005767">
    <property type="protein sequence ID" value="KAF2711850.1"/>
    <property type="molecule type" value="Genomic_DNA"/>
</dbReference>
<keyword evidence="3" id="KW-0597">Phosphoprotein</keyword>
<evidence type="ECO:0000256" key="2">
    <source>
        <dbReference type="ARBA" id="ARBA00012647"/>
    </source>
</evidence>
<dbReference type="Gene3D" id="3.40.720.10">
    <property type="entry name" value="Alkaline Phosphatase, subunit A"/>
    <property type="match status" value="1"/>
</dbReference>
<evidence type="ECO:0000256" key="10">
    <source>
        <dbReference type="RuleBase" id="RU003946"/>
    </source>
</evidence>
<comment type="cofactor">
    <cofactor evidence="9">
        <name>Mg(2+)</name>
        <dbReference type="ChEBI" id="CHEBI:18420"/>
    </cofactor>
    <text evidence="9">Binds 1 Mg(2+) ion.</text>
</comment>
<feature type="binding site" evidence="9">
    <location>
        <position position="491"/>
    </location>
    <ligand>
        <name>Zn(2+)</name>
        <dbReference type="ChEBI" id="CHEBI:29105"/>
        <label>2</label>
    </ligand>
</feature>
<accession>A0A6G1KGE6</accession>
<feature type="binding site" evidence="9">
    <location>
        <position position="337"/>
    </location>
    <ligand>
        <name>Mg(2+)</name>
        <dbReference type="ChEBI" id="CHEBI:18420"/>
    </ligand>
</feature>
<dbReference type="SMART" id="SM00098">
    <property type="entry name" value="alkPPc"/>
    <property type="match status" value="1"/>
</dbReference>
<name>A0A6G1KGE6_9PLEO</name>
<evidence type="ECO:0000256" key="12">
    <source>
        <dbReference type="SAM" id="MobiDB-lite"/>
    </source>
</evidence>
<gene>
    <name evidence="14" type="ORF">K504DRAFT_465586</name>
</gene>
<keyword evidence="13" id="KW-1133">Transmembrane helix</keyword>